<sequence length="31" mass="3866">MLLLLKRFYTSNSCLKAIIPNVFYFYIHYHR</sequence>
<proteinExistence type="predicted"/>
<dbReference type="EMBL" id="BK014760">
    <property type="protein sequence ID" value="DAD74452.1"/>
    <property type="molecule type" value="Genomic_DNA"/>
</dbReference>
<reference evidence="1" key="1">
    <citation type="journal article" date="2021" name="Proc. Natl. Acad. Sci. U.S.A.">
        <title>A Catalog of Tens of Thousands of Viruses from Human Metagenomes Reveals Hidden Associations with Chronic Diseases.</title>
        <authorList>
            <person name="Tisza M.J."/>
            <person name="Buck C.B."/>
        </authorList>
    </citation>
    <scope>NUCLEOTIDE SEQUENCE</scope>
    <source>
        <strain evidence="1">CtRiO19</strain>
    </source>
</reference>
<protein>
    <submittedName>
        <fullName evidence="1">Uncharacterized protein</fullName>
    </submittedName>
</protein>
<evidence type="ECO:0000313" key="1">
    <source>
        <dbReference type="EMBL" id="DAD74452.1"/>
    </source>
</evidence>
<accession>A0A8S5LWW0</accession>
<name>A0A8S5LWW0_9CAUD</name>
<organism evidence="1">
    <name type="scientific">Siphoviridae sp. ctRiO19</name>
    <dbReference type="NCBI Taxonomy" id="2826337"/>
    <lineage>
        <taxon>Viruses</taxon>
        <taxon>Duplodnaviria</taxon>
        <taxon>Heunggongvirae</taxon>
        <taxon>Uroviricota</taxon>
        <taxon>Caudoviricetes</taxon>
    </lineage>
</organism>